<feature type="domain" description="EF-hand" evidence="4">
    <location>
        <begin position="29"/>
        <end position="64"/>
    </location>
</feature>
<feature type="domain" description="EF-hand" evidence="4">
    <location>
        <begin position="68"/>
        <end position="103"/>
    </location>
</feature>
<evidence type="ECO:0000313" key="5">
    <source>
        <dbReference type="EMBL" id="MBK7954813.1"/>
    </source>
</evidence>
<dbReference type="InterPro" id="IPR011992">
    <property type="entry name" value="EF-hand-dom_pair"/>
</dbReference>
<feature type="region of interest" description="Disordered" evidence="3">
    <location>
        <begin position="188"/>
        <end position="208"/>
    </location>
</feature>
<dbReference type="Gene3D" id="1.10.238.10">
    <property type="entry name" value="EF-hand"/>
    <property type="match status" value="2"/>
</dbReference>
<proteinExistence type="predicted"/>
<evidence type="ECO:0000256" key="3">
    <source>
        <dbReference type="SAM" id="MobiDB-lite"/>
    </source>
</evidence>
<keyword evidence="1" id="KW-0479">Metal-binding</keyword>
<evidence type="ECO:0000259" key="4">
    <source>
        <dbReference type="PROSITE" id="PS50222"/>
    </source>
</evidence>
<dbReference type="SUPFAM" id="SSF47473">
    <property type="entry name" value="EF-hand"/>
    <property type="match status" value="1"/>
</dbReference>
<dbReference type="SMART" id="SM00054">
    <property type="entry name" value="EFh"/>
    <property type="match status" value="3"/>
</dbReference>
<dbReference type="Pfam" id="PF13202">
    <property type="entry name" value="EF-hand_5"/>
    <property type="match status" value="1"/>
</dbReference>
<dbReference type="InterPro" id="IPR018247">
    <property type="entry name" value="EF_Hand_1_Ca_BS"/>
</dbReference>
<feature type="compositionally biased region" description="Low complexity" evidence="3">
    <location>
        <begin position="115"/>
        <end position="132"/>
    </location>
</feature>
<dbReference type="InterPro" id="IPR028846">
    <property type="entry name" value="Recoverin"/>
</dbReference>
<evidence type="ECO:0000256" key="1">
    <source>
        <dbReference type="ARBA" id="ARBA00022723"/>
    </source>
</evidence>
<dbReference type="Proteomes" id="UP000706151">
    <property type="component" value="Unassembled WGS sequence"/>
</dbReference>
<protein>
    <submittedName>
        <fullName evidence="5">EF-hand domain-containing protein</fullName>
    </submittedName>
</protein>
<reference evidence="5 6" key="1">
    <citation type="submission" date="2020-10" db="EMBL/GenBank/DDBJ databases">
        <title>Connecting structure to function with the recovery of over 1000 high-quality activated sludge metagenome-assembled genomes encoding full-length rRNA genes using long-read sequencing.</title>
        <authorList>
            <person name="Singleton C.M."/>
            <person name="Petriglieri F."/>
            <person name="Kristensen J.M."/>
            <person name="Kirkegaard R.H."/>
            <person name="Michaelsen T.Y."/>
            <person name="Andersen M.H."/>
            <person name="Karst S.M."/>
            <person name="Dueholm M.S."/>
            <person name="Nielsen P.H."/>
            <person name="Albertsen M."/>
        </authorList>
    </citation>
    <scope>NUCLEOTIDE SEQUENCE [LARGE SCALE GENOMIC DNA]</scope>
    <source>
        <strain evidence="5">Fred_18-Q3-R57-64_BAT3C.720</strain>
    </source>
</reference>
<gene>
    <name evidence="5" type="ORF">IPK02_13165</name>
</gene>
<feature type="compositionally biased region" description="Low complexity" evidence="3">
    <location>
        <begin position="191"/>
        <end position="206"/>
    </location>
</feature>
<dbReference type="PANTHER" id="PTHR23055">
    <property type="entry name" value="CALCIUM BINDING PROTEINS"/>
    <property type="match status" value="1"/>
</dbReference>
<dbReference type="PROSITE" id="PS00018">
    <property type="entry name" value="EF_HAND_1"/>
    <property type="match status" value="2"/>
</dbReference>
<dbReference type="EMBL" id="JADJOT010000009">
    <property type="protein sequence ID" value="MBK7954813.1"/>
    <property type="molecule type" value="Genomic_DNA"/>
</dbReference>
<organism evidence="5 6">
    <name type="scientific">Candidatus Accumulibacter affinis</name>
    <dbReference type="NCBI Taxonomy" id="2954384"/>
    <lineage>
        <taxon>Bacteria</taxon>
        <taxon>Pseudomonadati</taxon>
        <taxon>Pseudomonadota</taxon>
        <taxon>Betaproteobacteria</taxon>
        <taxon>Candidatus Accumulibacter</taxon>
    </lineage>
</organism>
<dbReference type="PROSITE" id="PS50222">
    <property type="entry name" value="EF_HAND_2"/>
    <property type="match status" value="3"/>
</dbReference>
<dbReference type="GO" id="GO:0005509">
    <property type="term" value="F:calcium ion binding"/>
    <property type="evidence" value="ECO:0007669"/>
    <property type="project" value="InterPro"/>
</dbReference>
<dbReference type="Pfam" id="PF13499">
    <property type="entry name" value="EF-hand_7"/>
    <property type="match status" value="1"/>
</dbReference>
<accession>A0A935TCC7</accession>
<keyword evidence="2" id="KW-0677">Repeat</keyword>
<comment type="caution">
    <text evidence="5">The sequence shown here is derived from an EMBL/GenBank/DDBJ whole genome shotgun (WGS) entry which is preliminary data.</text>
</comment>
<dbReference type="AlphaFoldDB" id="A0A935TCC7"/>
<feature type="region of interest" description="Disordered" evidence="3">
    <location>
        <begin position="115"/>
        <end position="158"/>
    </location>
</feature>
<name>A0A935TCC7_9PROT</name>
<evidence type="ECO:0000256" key="2">
    <source>
        <dbReference type="ARBA" id="ARBA00022737"/>
    </source>
</evidence>
<sequence>MNSSIGGIGGIGGNSAMMMQGMRGMKRPDPTQMANDLFSQLDSSGQGYIQKSDLQAALDKISSSSSSGTTPSVDEMFKQFDSNSDGKVTKQEFSDTLKKVADQLDEQFRSIRMSGGMSGMGRMPPGEMPPSGDSGGLTKDQVNTAAKEVKSSDSKASSALADLAKNFDKADTNQDGKVSFQELIAFEQKTSSPSVSSSTEAGSSSSNTDYAKVMLQIARLMQAYSIGGDQNSNSQDSTLSVSA</sequence>
<feature type="region of interest" description="Disordered" evidence="3">
    <location>
        <begin position="56"/>
        <end position="78"/>
    </location>
</feature>
<feature type="domain" description="EF-hand" evidence="4">
    <location>
        <begin position="158"/>
        <end position="193"/>
    </location>
</feature>
<evidence type="ECO:0000313" key="6">
    <source>
        <dbReference type="Proteomes" id="UP000706151"/>
    </source>
</evidence>
<dbReference type="InterPro" id="IPR002048">
    <property type="entry name" value="EF_hand_dom"/>
</dbReference>